<organism evidence="1 2">
    <name type="scientific">Tuber borchii</name>
    <name type="common">White truffle</name>
    <dbReference type="NCBI Taxonomy" id="42251"/>
    <lineage>
        <taxon>Eukaryota</taxon>
        <taxon>Fungi</taxon>
        <taxon>Dikarya</taxon>
        <taxon>Ascomycota</taxon>
        <taxon>Pezizomycotina</taxon>
        <taxon>Pezizomycetes</taxon>
        <taxon>Pezizales</taxon>
        <taxon>Tuberaceae</taxon>
        <taxon>Tuber</taxon>
    </lineage>
</organism>
<evidence type="ECO:0000313" key="1">
    <source>
        <dbReference type="EMBL" id="PUU80641.1"/>
    </source>
</evidence>
<gene>
    <name evidence="1" type="ORF">B9Z19DRAFT_711178</name>
</gene>
<protein>
    <submittedName>
        <fullName evidence="1">Uncharacterized protein</fullName>
    </submittedName>
</protein>
<comment type="caution">
    <text evidence="1">The sequence shown here is derived from an EMBL/GenBank/DDBJ whole genome shotgun (WGS) entry which is preliminary data.</text>
</comment>
<dbReference type="EMBL" id="NESQ01000060">
    <property type="protein sequence ID" value="PUU80641.1"/>
    <property type="molecule type" value="Genomic_DNA"/>
</dbReference>
<name>A0A2T6ZYV0_TUBBO</name>
<accession>A0A2T6ZYV0</accession>
<sequence>MMMVVVVVVGGMLACFASTGLWYLCYAWSCFYAASKVLRPIIPEIAMEVWYLWNLHCGFLLQQVNRCSTVLYLVNKSPAIRSVLVWCCTVNRQTAFFKKKIKNQNRNTLKKERERGN</sequence>
<dbReference type="Proteomes" id="UP000244722">
    <property type="component" value="Unassembled WGS sequence"/>
</dbReference>
<reference evidence="1 2" key="1">
    <citation type="submission" date="2017-04" db="EMBL/GenBank/DDBJ databases">
        <title>Draft genome sequence of Tuber borchii Vittad., a whitish edible truffle.</title>
        <authorList>
            <consortium name="DOE Joint Genome Institute"/>
            <person name="Murat C."/>
            <person name="Kuo A."/>
            <person name="Barry K.W."/>
            <person name="Clum A."/>
            <person name="Dockter R.B."/>
            <person name="Fauchery L."/>
            <person name="Iotti M."/>
            <person name="Kohler A."/>
            <person name="Labutti K."/>
            <person name="Lindquist E.A."/>
            <person name="Lipzen A."/>
            <person name="Ohm R.A."/>
            <person name="Wang M."/>
            <person name="Grigoriev I.V."/>
            <person name="Zambonelli A."/>
            <person name="Martin F.M."/>
        </authorList>
    </citation>
    <scope>NUCLEOTIDE SEQUENCE [LARGE SCALE GENOMIC DNA]</scope>
    <source>
        <strain evidence="1 2">Tbo3840</strain>
    </source>
</reference>
<proteinExistence type="predicted"/>
<evidence type="ECO:0000313" key="2">
    <source>
        <dbReference type="Proteomes" id="UP000244722"/>
    </source>
</evidence>
<keyword evidence="2" id="KW-1185">Reference proteome</keyword>
<dbReference type="AlphaFoldDB" id="A0A2T6ZYV0"/>